<keyword evidence="1" id="KW-0732">Signal</keyword>
<feature type="chain" id="PRO_5012272808" description="Lipoprotein" evidence="1">
    <location>
        <begin position="19"/>
        <end position="142"/>
    </location>
</feature>
<organism evidence="2">
    <name type="scientific">Cupriavidus necator</name>
    <name type="common">Alcaligenes eutrophus</name>
    <name type="synonym">Ralstonia eutropha</name>
    <dbReference type="NCBI Taxonomy" id="106590"/>
    <lineage>
        <taxon>Bacteria</taxon>
        <taxon>Pseudomonadati</taxon>
        <taxon>Pseudomonadota</taxon>
        <taxon>Betaproteobacteria</taxon>
        <taxon>Burkholderiales</taxon>
        <taxon>Burkholderiaceae</taxon>
        <taxon>Cupriavidus</taxon>
    </lineage>
</organism>
<reference evidence="2" key="1">
    <citation type="submission" date="2016-09" db="EMBL/GenBank/DDBJ databases">
        <authorList>
            <person name="Capua I."/>
            <person name="De Benedictis P."/>
            <person name="Joannis T."/>
            <person name="Lombin L.H."/>
            <person name="Cattoli G."/>
        </authorList>
    </citation>
    <scope>NUCLEOTIDE SEQUENCE</scope>
    <source>
        <strain evidence="2">B9</strain>
    </source>
</reference>
<dbReference type="AlphaFoldDB" id="A0A1K0IHS3"/>
<protein>
    <recommendedName>
        <fullName evidence="3">Lipoprotein</fullName>
    </recommendedName>
</protein>
<gene>
    <name evidence="2" type="ORF">CNECB9_3430040</name>
</gene>
<dbReference type="EMBL" id="FMSH01000272">
    <property type="protein sequence ID" value="SCU76776.1"/>
    <property type="molecule type" value="Genomic_DNA"/>
</dbReference>
<feature type="signal peptide" evidence="1">
    <location>
        <begin position="1"/>
        <end position="18"/>
    </location>
</feature>
<dbReference type="PROSITE" id="PS51257">
    <property type="entry name" value="PROKAR_LIPOPROTEIN"/>
    <property type="match status" value="1"/>
</dbReference>
<evidence type="ECO:0000256" key="1">
    <source>
        <dbReference type="SAM" id="SignalP"/>
    </source>
</evidence>
<name>A0A1K0IHS3_CUPNE</name>
<accession>A0A1K0IHS3</accession>
<evidence type="ECO:0008006" key="3">
    <source>
        <dbReference type="Google" id="ProtNLM"/>
    </source>
</evidence>
<evidence type="ECO:0000313" key="2">
    <source>
        <dbReference type="EMBL" id="SCU76776.1"/>
    </source>
</evidence>
<sequence>MRTCLLLPILLLAACATRIDYQPATVNNPQVIVERVLYEQPDKKRPESVHVTDRYVEFGSGARAVSTPGLTSVTTTSIRKGTRLYYRSIAETRLFSKRNWFVVEPRSSGGRTLAQIYVEDELNAKRLMDALATLKERAPDGE</sequence>
<proteinExistence type="predicted"/>